<evidence type="ECO:0000313" key="2">
    <source>
        <dbReference type="EMBL" id="MQM20978.1"/>
    </source>
</evidence>
<dbReference type="EMBL" id="NMUH01010454">
    <property type="protein sequence ID" value="MQM20978.1"/>
    <property type="molecule type" value="Genomic_DNA"/>
</dbReference>
<dbReference type="InterPro" id="IPR002156">
    <property type="entry name" value="RNaseH_domain"/>
</dbReference>
<dbReference type="CDD" id="cd06222">
    <property type="entry name" value="RNase_H_like"/>
    <property type="match status" value="1"/>
</dbReference>
<name>A0A843XMF4_COLES</name>
<dbReference type="AlphaFoldDB" id="A0A843XMF4"/>
<dbReference type="InterPro" id="IPR036397">
    <property type="entry name" value="RNaseH_sf"/>
</dbReference>
<reference evidence="2" key="1">
    <citation type="submission" date="2017-07" db="EMBL/GenBank/DDBJ databases">
        <title>Taro Niue Genome Assembly and Annotation.</title>
        <authorList>
            <person name="Atibalentja N."/>
            <person name="Keating K."/>
            <person name="Fields C.J."/>
        </authorList>
    </citation>
    <scope>NUCLEOTIDE SEQUENCE</scope>
    <source>
        <strain evidence="2">Niue_2</strain>
        <tissue evidence="2">Leaf</tissue>
    </source>
</reference>
<dbReference type="Gene3D" id="3.30.420.10">
    <property type="entry name" value="Ribonuclease H-like superfamily/Ribonuclease H"/>
    <property type="match status" value="1"/>
</dbReference>
<dbReference type="GO" id="GO:0004523">
    <property type="term" value="F:RNA-DNA hybrid ribonuclease activity"/>
    <property type="evidence" value="ECO:0007669"/>
    <property type="project" value="InterPro"/>
</dbReference>
<evidence type="ECO:0000313" key="3">
    <source>
        <dbReference type="Proteomes" id="UP000652761"/>
    </source>
</evidence>
<sequence>MVTYLHEGDKNSKFFYAYAISQRRQSTISALYKEDGTCVDKKEEIAAMFIDHFTEAFTSTTHRRTREESPPIGDPILSSAHSCQISVLGPPQRYLDMVPHYKRTILSIRAASSNFKIQQLPQPWLKVLKHRGQGHVQSRTIIPTVIKWMHPPKGRLKLNVDGAFKPSAEDAGGGGILRDHNGECILAFAVNYKGTTSALDAEAYALRDGLMICRSKGFINIMVETDSLSLMQFVTGQVPSPWELTCVFQEMAETTHVLEAQIQHAPREANQVAHHLASYGCSTDHIRI</sequence>
<dbReference type="PANTHER" id="PTHR47723">
    <property type="entry name" value="OS05G0353850 PROTEIN"/>
    <property type="match status" value="1"/>
</dbReference>
<dbReference type="GO" id="GO:0003676">
    <property type="term" value="F:nucleic acid binding"/>
    <property type="evidence" value="ECO:0007669"/>
    <property type="project" value="InterPro"/>
</dbReference>
<dbReference type="SUPFAM" id="SSF53098">
    <property type="entry name" value="Ribonuclease H-like"/>
    <property type="match status" value="1"/>
</dbReference>
<dbReference type="Proteomes" id="UP000652761">
    <property type="component" value="Unassembled WGS sequence"/>
</dbReference>
<feature type="domain" description="RNase H type-1" evidence="1">
    <location>
        <begin position="159"/>
        <end position="279"/>
    </location>
</feature>
<organism evidence="2 3">
    <name type="scientific">Colocasia esculenta</name>
    <name type="common">Wild taro</name>
    <name type="synonym">Arum esculentum</name>
    <dbReference type="NCBI Taxonomy" id="4460"/>
    <lineage>
        <taxon>Eukaryota</taxon>
        <taxon>Viridiplantae</taxon>
        <taxon>Streptophyta</taxon>
        <taxon>Embryophyta</taxon>
        <taxon>Tracheophyta</taxon>
        <taxon>Spermatophyta</taxon>
        <taxon>Magnoliopsida</taxon>
        <taxon>Liliopsida</taxon>
        <taxon>Araceae</taxon>
        <taxon>Aroideae</taxon>
        <taxon>Colocasieae</taxon>
        <taxon>Colocasia</taxon>
    </lineage>
</organism>
<keyword evidence="3" id="KW-1185">Reference proteome</keyword>
<evidence type="ECO:0000259" key="1">
    <source>
        <dbReference type="Pfam" id="PF13456"/>
    </source>
</evidence>
<dbReference type="InterPro" id="IPR044730">
    <property type="entry name" value="RNase_H-like_dom_plant"/>
</dbReference>
<accession>A0A843XMF4</accession>
<comment type="caution">
    <text evidence="2">The sequence shown here is derived from an EMBL/GenBank/DDBJ whole genome shotgun (WGS) entry which is preliminary data.</text>
</comment>
<dbReference type="Pfam" id="PF13456">
    <property type="entry name" value="RVT_3"/>
    <property type="match status" value="1"/>
</dbReference>
<dbReference type="PANTHER" id="PTHR47723:SF19">
    <property type="entry name" value="POLYNUCLEOTIDYL TRANSFERASE, RIBONUCLEASE H-LIKE SUPERFAMILY PROTEIN"/>
    <property type="match status" value="1"/>
</dbReference>
<protein>
    <recommendedName>
        <fullName evidence="1">RNase H type-1 domain-containing protein</fullName>
    </recommendedName>
</protein>
<dbReference type="InterPro" id="IPR012337">
    <property type="entry name" value="RNaseH-like_sf"/>
</dbReference>
<dbReference type="OrthoDB" id="696282at2759"/>
<gene>
    <name evidence="2" type="ORF">Taro_054008</name>
</gene>
<dbReference type="InterPro" id="IPR053151">
    <property type="entry name" value="RNase_H-like"/>
</dbReference>
<proteinExistence type="predicted"/>